<protein>
    <submittedName>
        <fullName evidence="4">Uncharacterized protein</fullName>
    </submittedName>
</protein>
<reference evidence="4 5" key="1">
    <citation type="submission" date="2019-10" db="EMBL/GenBank/DDBJ databases">
        <title>Draft Genome Sequence of Cytophagaceae sp. SJW1-29.</title>
        <authorList>
            <person name="Choi A."/>
        </authorList>
    </citation>
    <scope>NUCLEOTIDE SEQUENCE [LARGE SCALE GENOMIC DNA]</scope>
    <source>
        <strain evidence="4 5">SJW1-29</strain>
    </source>
</reference>
<dbReference type="Proteomes" id="UP000479293">
    <property type="component" value="Unassembled WGS sequence"/>
</dbReference>
<feature type="coiled-coil region" evidence="1">
    <location>
        <begin position="246"/>
        <end position="273"/>
    </location>
</feature>
<evidence type="ECO:0000256" key="3">
    <source>
        <dbReference type="SAM" id="Phobius"/>
    </source>
</evidence>
<proteinExistence type="predicted"/>
<feature type="compositionally biased region" description="Polar residues" evidence="2">
    <location>
        <begin position="80"/>
        <end position="90"/>
    </location>
</feature>
<dbReference type="RefSeq" id="WP_152759471.1">
    <property type="nucleotide sequence ID" value="NZ_WHLY01000002.1"/>
</dbReference>
<gene>
    <name evidence="4" type="ORF">GBK04_10540</name>
</gene>
<keyword evidence="3" id="KW-0472">Membrane</keyword>
<feature type="transmembrane region" description="Helical" evidence="3">
    <location>
        <begin position="43"/>
        <end position="62"/>
    </location>
</feature>
<keyword evidence="3" id="KW-1133">Transmembrane helix</keyword>
<sequence>MKKHPVDDLFARKLADWQPSTSPDVWKRIEDRQEKKSRRLIGWHWYAAASLTLLLMVGYVVWQNQSTILPDAGRGLATVEQPQQPETNTSRSDRALQKSEVPPINSEAEKITTRSKVEENILNQNTRAFAKVDPIAQPQRQEPKPVLEDTEVAAIQKKEIGSELLIPDNKAITSLQPVEARLETTNETLAEQTKGRVIIAHIETDKLVQEDPKSSKFIRILRQLKNAKEGEAIEWDEVGFNPKKLVARADERLRDEEEKISKKYQELKDKTKL</sequence>
<accession>A0A7C9FY41</accession>
<keyword evidence="5" id="KW-1185">Reference proteome</keyword>
<evidence type="ECO:0000313" key="4">
    <source>
        <dbReference type="EMBL" id="MPR33793.1"/>
    </source>
</evidence>
<keyword evidence="3" id="KW-0812">Transmembrane</keyword>
<dbReference type="AlphaFoldDB" id="A0A7C9FY41"/>
<dbReference type="EMBL" id="WHLY01000002">
    <property type="protein sequence ID" value="MPR33793.1"/>
    <property type="molecule type" value="Genomic_DNA"/>
</dbReference>
<name>A0A7C9FY41_9BACT</name>
<evidence type="ECO:0000313" key="5">
    <source>
        <dbReference type="Proteomes" id="UP000479293"/>
    </source>
</evidence>
<organism evidence="4 5">
    <name type="scientific">Salmonirosea aquatica</name>
    <dbReference type="NCBI Taxonomy" id="2654236"/>
    <lineage>
        <taxon>Bacteria</taxon>
        <taxon>Pseudomonadati</taxon>
        <taxon>Bacteroidota</taxon>
        <taxon>Cytophagia</taxon>
        <taxon>Cytophagales</taxon>
        <taxon>Spirosomataceae</taxon>
        <taxon>Salmonirosea</taxon>
    </lineage>
</organism>
<evidence type="ECO:0000256" key="1">
    <source>
        <dbReference type="SAM" id="Coils"/>
    </source>
</evidence>
<keyword evidence="1" id="KW-0175">Coiled coil</keyword>
<feature type="region of interest" description="Disordered" evidence="2">
    <location>
        <begin position="79"/>
        <end position="110"/>
    </location>
</feature>
<evidence type="ECO:0000256" key="2">
    <source>
        <dbReference type="SAM" id="MobiDB-lite"/>
    </source>
</evidence>
<comment type="caution">
    <text evidence="4">The sequence shown here is derived from an EMBL/GenBank/DDBJ whole genome shotgun (WGS) entry which is preliminary data.</text>
</comment>